<evidence type="ECO:0000256" key="1">
    <source>
        <dbReference type="ARBA" id="ARBA00022980"/>
    </source>
</evidence>
<reference evidence="4" key="1">
    <citation type="journal article" date="1999" name="Plant Cell">
        <title>The complete mitochondrial DNA sequences of Nephroselmis olivacea and Pedinomonas minor: two radically different evolutionary patterns within the green algae.</title>
        <authorList>
            <person name="Turmel M."/>
            <person name="Lemieux C."/>
            <person name="Burger G."/>
            <person name="Lang B.F."/>
            <person name="Otis C."/>
            <person name="Plante I."/>
            <person name="Gray M.W."/>
        </authorList>
    </citation>
    <scope>NUCLEOTIDE SEQUENCE</scope>
    <source>
        <strain evidence="4">NIES-484</strain>
    </source>
</reference>
<evidence type="ECO:0000256" key="2">
    <source>
        <dbReference type="ARBA" id="ARBA00023274"/>
    </source>
</evidence>
<proteinExistence type="predicted"/>
<keyword evidence="2" id="KW-0687">Ribonucleoprotein</keyword>
<keyword evidence="1 4" id="KW-0689">Ribosomal protein</keyword>
<name>Q9TCA8_NEPOL</name>
<dbReference type="EMBL" id="AF110138">
    <property type="protein sequence ID" value="AAF03189.1"/>
    <property type="molecule type" value="Genomic_DNA"/>
</dbReference>
<dbReference type="Pfam" id="PF00338">
    <property type="entry name" value="Ribosomal_S10"/>
    <property type="match status" value="1"/>
</dbReference>
<organism evidence="4">
    <name type="scientific">Nephroselmis olivacea</name>
    <name type="common">Green alga</name>
    <dbReference type="NCBI Taxonomy" id="31312"/>
    <lineage>
        <taxon>Eukaryota</taxon>
        <taxon>Viridiplantae</taxon>
        <taxon>Chlorophyta</taxon>
        <taxon>Nephroselmidophyceae</taxon>
        <taxon>Nephroselmidales</taxon>
        <taxon>Nephroselmidaceae</taxon>
        <taxon>Nephroselmis</taxon>
    </lineage>
</organism>
<protein>
    <submittedName>
        <fullName evidence="4">Ribosomal protein S10</fullName>
    </submittedName>
</protein>
<dbReference type="SUPFAM" id="SSF54999">
    <property type="entry name" value="Ribosomal protein S10"/>
    <property type="match status" value="1"/>
</dbReference>
<feature type="domain" description="Small ribosomal subunit protein uS10" evidence="3">
    <location>
        <begin position="17"/>
        <end position="111"/>
    </location>
</feature>
<dbReference type="GO" id="GO:0005840">
    <property type="term" value="C:ribosome"/>
    <property type="evidence" value="ECO:0007669"/>
    <property type="project" value="UniProtKB-KW"/>
</dbReference>
<dbReference type="GO" id="GO:1990904">
    <property type="term" value="C:ribonucleoprotein complex"/>
    <property type="evidence" value="ECO:0007669"/>
    <property type="project" value="UniProtKB-KW"/>
</dbReference>
<dbReference type="AlphaFoldDB" id="Q9TCA8"/>
<keyword evidence="4" id="KW-0496">Mitochondrion</keyword>
<geneLocation type="mitochondrion" evidence="4"/>
<dbReference type="InterPro" id="IPR036838">
    <property type="entry name" value="Ribosomal_uS10_dom_sf"/>
</dbReference>
<dbReference type="RefSeq" id="YP_665662.1">
    <property type="nucleotide sequence ID" value="NC_008239.1"/>
</dbReference>
<dbReference type="InterPro" id="IPR027486">
    <property type="entry name" value="Ribosomal_uS10_dom"/>
</dbReference>
<accession>Q9TCA8</accession>
<evidence type="ECO:0000259" key="3">
    <source>
        <dbReference type="SMART" id="SM01403"/>
    </source>
</evidence>
<dbReference type="GeneID" id="4178063"/>
<dbReference type="SMART" id="SM01403">
    <property type="entry name" value="Ribosomal_S10"/>
    <property type="match status" value="1"/>
</dbReference>
<gene>
    <name evidence="4" type="primary">rps10</name>
</gene>
<sequence length="120" mass="14070">MHLPDINQSKTEFPIMQLILQSHDVIALNNALNTVSLNSSELSNIKIVRLPNNYQSFTILKSPHVHKKSREQFQRTTMRVSIYIKGSPSFWIYFLPRLKQLKLRGVQLSWKYKYVTVLPD</sequence>
<evidence type="ECO:0000313" key="4">
    <source>
        <dbReference type="EMBL" id="AAF03189.1"/>
    </source>
</evidence>
<dbReference type="Gene3D" id="3.30.70.600">
    <property type="entry name" value="Ribosomal protein S10 domain"/>
    <property type="match status" value="1"/>
</dbReference>